<dbReference type="STRING" id="310782.SAMN05216499_111143"/>
<reference evidence="2 3" key="1">
    <citation type="submission" date="2016-11" db="EMBL/GenBank/DDBJ databases">
        <authorList>
            <person name="Jaros S."/>
            <person name="Januszkiewicz K."/>
            <person name="Wedrychowicz H."/>
        </authorList>
    </citation>
    <scope>NUCLEOTIDE SEQUENCE [LARGE SCALE GENOMIC DNA]</scope>
    <source>
        <strain evidence="2 3">CGMCC 4.2025</strain>
    </source>
</reference>
<accession>A0A1M7J698</accession>
<dbReference type="Proteomes" id="UP000184111">
    <property type="component" value="Unassembled WGS sequence"/>
</dbReference>
<feature type="transmembrane region" description="Helical" evidence="1">
    <location>
        <begin position="251"/>
        <end position="273"/>
    </location>
</feature>
<feature type="transmembrane region" description="Helical" evidence="1">
    <location>
        <begin position="220"/>
        <end position="239"/>
    </location>
</feature>
<feature type="transmembrane region" description="Helical" evidence="1">
    <location>
        <begin position="322"/>
        <end position="342"/>
    </location>
</feature>
<organism evidence="2 3">
    <name type="scientific">Actinacidiphila paucisporea</name>
    <dbReference type="NCBI Taxonomy" id="310782"/>
    <lineage>
        <taxon>Bacteria</taxon>
        <taxon>Bacillati</taxon>
        <taxon>Actinomycetota</taxon>
        <taxon>Actinomycetes</taxon>
        <taxon>Kitasatosporales</taxon>
        <taxon>Streptomycetaceae</taxon>
        <taxon>Actinacidiphila</taxon>
    </lineage>
</organism>
<protein>
    <submittedName>
        <fullName evidence="2">Low temperature requirement protein LtrA</fullName>
    </submittedName>
</protein>
<sequence>MDEMTTPTGAGHGRAVAVRVPMRARSRTEPHRASTPLELLFDLCFVVAVSQAGGKLVHALARGEPGHGISGYLLVFFAIYWAWVNFTWFASAYDTDDVPYRLATLVQMSGVLVLAAGVPRAFDHADYTVAVVGYLIMRLALTCQWLRAARGERGAARRTALRYAAGLVVVQLAWVGLLLLPGALWTGGFLLLVVAELAVPAYAEHDHRTSWHPHHIAERYGLFTLIVLGETISAATVAVQSALDESAALDLLLPIAVGGLLIVFAAFWSYFAVPIHEHLVSSRRAFLWGYSHYAVLASAAAIGAGIEVAVEQVTHHADISARAAAACVTVPTAIFMLMVWAVHTRHFKNGLAEHLVLPAGAAAVLLCTLAGHLAVPLAGLAAGCAVAAGVWLAAGESRRARF</sequence>
<keyword evidence="1" id="KW-1133">Transmembrane helix</keyword>
<dbReference type="Pfam" id="PF06772">
    <property type="entry name" value="LtrA"/>
    <property type="match status" value="1"/>
</dbReference>
<dbReference type="PANTHER" id="PTHR36840:SF1">
    <property type="entry name" value="BLL5714 PROTEIN"/>
    <property type="match status" value="1"/>
</dbReference>
<feature type="transmembrane region" description="Helical" evidence="1">
    <location>
        <begin position="160"/>
        <end position="177"/>
    </location>
</feature>
<evidence type="ECO:0000313" key="2">
    <source>
        <dbReference type="EMBL" id="SHM48526.1"/>
    </source>
</evidence>
<dbReference type="EMBL" id="FRBI01000011">
    <property type="protein sequence ID" value="SHM48526.1"/>
    <property type="molecule type" value="Genomic_DNA"/>
</dbReference>
<proteinExistence type="predicted"/>
<dbReference type="RefSeq" id="WP_073499752.1">
    <property type="nucleotide sequence ID" value="NZ_FRBI01000011.1"/>
</dbReference>
<evidence type="ECO:0000313" key="3">
    <source>
        <dbReference type="Proteomes" id="UP000184111"/>
    </source>
</evidence>
<evidence type="ECO:0000256" key="1">
    <source>
        <dbReference type="SAM" id="Phobius"/>
    </source>
</evidence>
<keyword evidence="1" id="KW-0812">Transmembrane</keyword>
<dbReference type="AlphaFoldDB" id="A0A1M7J698"/>
<feature type="transmembrane region" description="Helical" evidence="1">
    <location>
        <begin position="285"/>
        <end position="310"/>
    </location>
</feature>
<name>A0A1M7J698_9ACTN</name>
<dbReference type="PANTHER" id="PTHR36840">
    <property type="entry name" value="BLL5714 PROTEIN"/>
    <property type="match status" value="1"/>
</dbReference>
<feature type="transmembrane region" description="Helical" evidence="1">
    <location>
        <begin position="69"/>
        <end position="90"/>
    </location>
</feature>
<dbReference type="InterPro" id="IPR010640">
    <property type="entry name" value="Low_temperature_requirement_A"/>
</dbReference>
<feature type="transmembrane region" description="Helical" evidence="1">
    <location>
        <begin position="377"/>
        <end position="394"/>
    </location>
</feature>
<keyword evidence="1" id="KW-0472">Membrane</keyword>
<keyword evidence="3" id="KW-1185">Reference proteome</keyword>
<feature type="transmembrane region" description="Helical" evidence="1">
    <location>
        <begin position="128"/>
        <end position="148"/>
    </location>
</feature>
<gene>
    <name evidence="2" type="ORF">SAMN05216499_111143</name>
</gene>